<evidence type="ECO:0000256" key="1">
    <source>
        <dbReference type="SAM" id="Phobius"/>
    </source>
</evidence>
<feature type="transmembrane region" description="Helical" evidence="1">
    <location>
        <begin position="47"/>
        <end position="72"/>
    </location>
</feature>
<keyword evidence="1" id="KW-0812">Transmembrane</keyword>
<keyword evidence="3" id="KW-1185">Reference proteome</keyword>
<comment type="caution">
    <text evidence="2">The sequence shown here is derived from an EMBL/GenBank/DDBJ whole genome shotgun (WGS) entry which is preliminary data.</text>
</comment>
<organism evidence="2 3">
    <name type="scientific">Xanthomarina gelatinilytica</name>
    <dbReference type="NCBI Taxonomy" id="1137281"/>
    <lineage>
        <taxon>Bacteria</taxon>
        <taxon>Pseudomonadati</taxon>
        <taxon>Bacteroidota</taxon>
        <taxon>Flavobacteriia</taxon>
        <taxon>Flavobacteriales</taxon>
        <taxon>Flavobacteriaceae</taxon>
        <taxon>Xanthomarina</taxon>
    </lineage>
</organism>
<dbReference type="eggNOG" id="ENOG502ZC14">
    <property type="taxonomic scope" value="Bacteria"/>
</dbReference>
<evidence type="ECO:0000313" key="3">
    <source>
        <dbReference type="Proteomes" id="UP000012024"/>
    </source>
</evidence>
<feature type="transmembrane region" description="Helical" evidence="1">
    <location>
        <begin position="12"/>
        <end position="35"/>
    </location>
</feature>
<evidence type="ECO:0000313" key="2">
    <source>
        <dbReference type="EMBL" id="EMQ94700.1"/>
    </source>
</evidence>
<dbReference type="GeneID" id="98641944"/>
<accession>M7MIN1</accession>
<proteinExistence type="predicted"/>
<gene>
    <name evidence="2" type="ORF">D778_00654</name>
</gene>
<dbReference type="RefSeq" id="WP_007650388.1">
    <property type="nucleotide sequence ID" value="NZ_ANLA01000015.1"/>
</dbReference>
<dbReference type="AlphaFoldDB" id="M7MIN1"/>
<keyword evidence="1" id="KW-0472">Membrane</keyword>
<dbReference type="OrthoDB" id="1444868at2"/>
<dbReference type="PATRIC" id="fig|1137281.3.peg.2088"/>
<dbReference type="Proteomes" id="UP000012024">
    <property type="component" value="Unassembled WGS sequence"/>
</dbReference>
<feature type="transmembrane region" description="Helical" evidence="1">
    <location>
        <begin position="84"/>
        <end position="106"/>
    </location>
</feature>
<sequence>MIEFLKQNKKAIYGGLITFIIIGIGVFLLGNISGYEAKQLLNSSLMGINMLCNTIILASATILALLLTLLGISSGTKSKLKDSHYLEVMSIAKIDTSLFIVTLVLFQLFNIPITESDNVPTIWFKVIYWATLIMSSMLSGLMVVVILMLYNTVSNIILIVGLKKDHPLLSEDQEKAKENQKELEENSNA</sequence>
<dbReference type="EMBL" id="ANLA01000015">
    <property type="protein sequence ID" value="EMQ94700.1"/>
    <property type="molecule type" value="Genomic_DNA"/>
</dbReference>
<feature type="transmembrane region" description="Helical" evidence="1">
    <location>
        <begin position="126"/>
        <end position="150"/>
    </location>
</feature>
<keyword evidence="1" id="KW-1133">Transmembrane helix</keyword>
<protein>
    <submittedName>
        <fullName evidence="2">Uncharacterized protein</fullName>
    </submittedName>
</protein>
<reference evidence="2 3" key="1">
    <citation type="submission" date="2012-12" db="EMBL/GenBank/DDBJ databases">
        <title>Genome assembly of Formosa sp. AK20.</title>
        <authorList>
            <person name="Kumar R."/>
            <person name="Khatri I."/>
            <person name="Vaidya B."/>
            <person name="Subramanian S."/>
            <person name="Pinnaka A."/>
        </authorList>
    </citation>
    <scope>NUCLEOTIDE SEQUENCE [LARGE SCALE GENOMIC DNA]</scope>
    <source>
        <strain evidence="2 3">AK20</strain>
    </source>
</reference>
<name>M7MIN1_9FLAO</name>